<dbReference type="PANTHER" id="PTHR14950:SF37">
    <property type="entry name" value="ENDORIBONUCLEASE DICER"/>
    <property type="match status" value="1"/>
</dbReference>
<gene>
    <name evidence="2" type="ORF">IFM89_014965</name>
</gene>
<evidence type="ECO:0000256" key="1">
    <source>
        <dbReference type="ARBA" id="ARBA00022801"/>
    </source>
</evidence>
<dbReference type="GO" id="GO:0004525">
    <property type="term" value="F:ribonuclease III activity"/>
    <property type="evidence" value="ECO:0007669"/>
    <property type="project" value="TreeGrafter"/>
</dbReference>
<accession>A0A835HHW3</accession>
<reference evidence="2 3" key="1">
    <citation type="submission" date="2020-10" db="EMBL/GenBank/DDBJ databases">
        <title>The Coptis chinensis genome and diversification of protoberbering-type alkaloids.</title>
        <authorList>
            <person name="Wang B."/>
            <person name="Shu S."/>
            <person name="Song C."/>
            <person name="Liu Y."/>
        </authorList>
    </citation>
    <scope>NUCLEOTIDE SEQUENCE [LARGE SCALE GENOMIC DNA]</scope>
    <source>
        <strain evidence="2">HL-2020</strain>
        <tissue evidence="2">Leaf</tissue>
    </source>
</reference>
<dbReference type="GO" id="GO:0005634">
    <property type="term" value="C:nucleus"/>
    <property type="evidence" value="ECO:0007669"/>
    <property type="project" value="TreeGrafter"/>
</dbReference>
<keyword evidence="3" id="KW-1185">Reference proteome</keyword>
<evidence type="ECO:0000313" key="3">
    <source>
        <dbReference type="Proteomes" id="UP000631114"/>
    </source>
</evidence>
<name>A0A835HHW3_9MAGN</name>
<dbReference type="GO" id="GO:0003723">
    <property type="term" value="F:RNA binding"/>
    <property type="evidence" value="ECO:0007669"/>
    <property type="project" value="TreeGrafter"/>
</dbReference>
<dbReference type="AlphaFoldDB" id="A0A835HHW3"/>
<dbReference type="InterPro" id="IPR027417">
    <property type="entry name" value="P-loop_NTPase"/>
</dbReference>
<evidence type="ECO:0000313" key="2">
    <source>
        <dbReference type="EMBL" id="KAF9600980.1"/>
    </source>
</evidence>
<dbReference type="PANTHER" id="PTHR14950">
    <property type="entry name" value="DICER-RELATED"/>
    <property type="match status" value="1"/>
</dbReference>
<dbReference type="Gene3D" id="3.40.50.300">
    <property type="entry name" value="P-loop containing nucleotide triphosphate hydrolases"/>
    <property type="match status" value="1"/>
</dbReference>
<dbReference type="OrthoDB" id="6513042at2759"/>
<protein>
    <submittedName>
        <fullName evidence="2">Uncharacterized protein</fullName>
    </submittedName>
</protein>
<dbReference type="GO" id="GO:0030422">
    <property type="term" value="P:siRNA processing"/>
    <property type="evidence" value="ECO:0007669"/>
    <property type="project" value="TreeGrafter"/>
</dbReference>
<proteinExistence type="predicted"/>
<organism evidence="2 3">
    <name type="scientific">Coptis chinensis</name>
    <dbReference type="NCBI Taxonomy" id="261450"/>
    <lineage>
        <taxon>Eukaryota</taxon>
        <taxon>Viridiplantae</taxon>
        <taxon>Streptophyta</taxon>
        <taxon>Embryophyta</taxon>
        <taxon>Tracheophyta</taxon>
        <taxon>Spermatophyta</taxon>
        <taxon>Magnoliopsida</taxon>
        <taxon>Ranunculales</taxon>
        <taxon>Ranunculaceae</taxon>
        <taxon>Coptidoideae</taxon>
        <taxon>Coptis</taxon>
    </lineage>
</organism>
<sequence>MWRWEFSAGHHFDPSEEEKKSISKIKRIGQIAMEALVLELRHMNDEVLRVVKNGQRKKDKGTLVLEDDTYITEPTCYAISLLLSTHLQYDEDNLRSVPFDLYLRRDKTTLSKWKVLNHIISLFSFASLHRPRFALLVSPDLGMVLSAVNCQSEVENGIDQRDGVVDEIEEAKLPIRGDFTCSYECCEKKARISRQCNVVICFDLAKTVLAYIQSRSRARMPGSDYILMVESLFVYSFEVNVGPECHVMMELRLKSGPLCRIGR</sequence>
<comment type="caution">
    <text evidence="2">The sequence shown here is derived from an EMBL/GenBank/DDBJ whole genome shotgun (WGS) entry which is preliminary data.</text>
</comment>
<dbReference type="Proteomes" id="UP000631114">
    <property type="component" value="Unassembled WGS sequence"/>
</dbReference>
<dbReference type="GO" id="GO:0005737">
    <property type="term" value="C:cytoplasm"/>
    <property type="evidence" value="ECO:0007669"/>
    <property type="project" value="TreeGrafter"/>
</dbReference>
<dbReference type="EMBL" id="JADFTS010000006">
    <property type="protein sequence ID" value="KAF9600980.1"/>
    <property type="molecule type" value="Genomic_DNA"/>
</dbReference>
<keyword evidence="1" id="KW-0378">Hydrolase</keyword>